<accession>A0A2P5CJ03</accession>
<protein>
    <submittedName>
        <fullName evidence="1">Uncharacterized protein</fullName>
    </submittedName>
</protein>
<evidence type="ECO:0000313" key="1">
    <source>
        <dbReference type="EMBL" id="PON61027.1"/>
    </source>
</evidence>
<organism evidence="1 2">
    <name type="scientific">Parasponia andersonii</name>
    <name type="common">Sponia andersonii</name>
    <dbReference type="NCBI Taxonomy" id="3476"/>
    <lineage>
        <taxon>Eukaryota</taxon>
        <taxon>Viridiplantae</taxon>
        <taxon>Streptophyta</taxon>
        <taxon>Embryophyta</taxon>
        <taxon>Tracheophyta</taxon>
        <taxon>Spermatophyta</taxon>
        <taxon>Magnoliopsida</taxon>
        <taxon>eudicotyledons</taxon>
        <taxon>Gunneridae</taxon>
        <taxon>Pentapetalae</taxon>
        <taxon>rosids</taxon>
        <taxon>fabids</taxon>
        <taxon>Rosales</taxon>
        <taxon>Cannabaceae</taxon>
        <taxon>Parasponia</taxon>
    </lineage>
</organism>
<keyword evidence="2" id="KW-1185">Reference proteome</keyword>
<sequence length="131" mass="15504">MPKLTDRGIVDEGDEGALPPVDRRQEYAWNLMLRFRSQRLIVFPPFLLTKDLVCNFSNLGEKKQRKKEMYDFKTWLNLQSHNEPNLEIKFVFNVKVKGGRVMAVNRNGCDNIRYYNRHDYALSRVICFITC</sequence>
<comment type="caution">
    <text evidence="1">The sequence shown here is derived from an EMBL/GenBank/DDBJ whole genome shotgun (WGS) entry which is preliminary data.</text>
</comment>
<proteinExistence type="predicted"/>
<dbReference type="EMBL" id="JXTB01000124">
    <property type="protein sequence ID" value="PON61027.1"/>
    <property type="molecule type" value="Genomic_DNA"/>
</dbReference>
<evidence type="ECO:0000313" key="2">
    <source>
        <dbReference type="Proteomes" id="UP000237105"/>
    </source>
</evidence>
<dbReference type="Proteomes" id="UP000237105">
    <property type="component" value="Unassembled WGS sequence"/>
</dbReference>
<name>A0A2P5CJ03_PARAD</name>
<dbReference type="AlphaFoldDB" id="A0A2P5CJ03"/>
<gene>
    <name evidence="1" type="ORF">PanWU01x14_148130</name>
</gene>
<reference evidence="2" key="1">
    <citation type="submission" date="2016-06" db="EMBL/GenBank/DDBJ databases">
        <title>Parallel loss of symbiosis genes in relatives of nitrogen-fixing non-legume Parasponia.</title>
        <authorList>
            <person name="Van Velzen R."/>
            <person name="Holmer R."/>
            <person name="Bu F."/>
            <person name="Rutten L."/>
            <person name="Van Zeijl A."/>
            <person name="Liu W."/>
            <person name="Santuari L."/>
            <person name="Cao Q."/>
            <person name="Sharma T."/>
            <person name="Shen D."/>
            <person name="Roswanjaya Y."/>
            <person name="Wardhani T."/>
            <person name="Kalhor M.S."/>
            <person name="Jansen J."/>
            <person name="Van den Hoogen J."/>
            <person name="Gungor B."/>
            <person name="Hartog M."/>
            <person name="Hontelez J."/>
            <person name="Verver J."/>
            <person name="Yang W.-C."/>
            <person name="Schijlen E."/>
            <person name="Repin R."/>
            <person name="Schilthuizen M."/>
            <person name="Schranz E."/>
            <person name="Heidstra R."/>
            <person name="Miyata K."/>
            <person name="Fedorova E."/>
            <person name="Kohlen W."/>
            <person name="Bisseling T."/>
            <person name="Smit S."/>
            <person name="Geurts R."/>
        </authorList>
    </citation>
    <scope>NUCLEOTIDE SEQUENCE [LARGE SCALE GENOMIC DNA]</scope>
    <source>
        <strain evidence="2">cv. WU1-14</strain>
    </source>
</reference>